<dbReference type="EC" id="7.6.2.-" evidence="8"/>
<comment type="similarity">
    <text evidence="8">Belongs to the ABC transporter superfamily. Lipoprotein translocase (TC 3.A.1.125) family.</text>
</comment>
<accession>A0ABZ0I8T4</accession>
<evidence type="ECO:0000256" key="4">
    <source>
        <dbReference type="ARBA" id="ARBA00022741"/>
    </source>
</evidence>
<keyword evidence="5 8" id="KW-0067">ATP-binding</keyword>
<comment type="subunit">
    <text evidence="8">The complex is composed of two ATP-binding proteins (LolD) and two transmembrane proteins (LolC and LolE).</text>
</comment>
<evidence type="ECO:0000256" key="3">
    <source>
        <dbReference type="ARBA" id="ARBA00022519"/>
    </source>
</evidence>
<evidence type="ECO:0000256" key="5">
    <source>
        <dbReference type="ARBA" id="ARBA00022840"/>
    </source>
</evidence>
<dbReference type="CDD" id="cd03255">
    <property type="entry name" value="ABC_MJ0796_LolCDE_FtsE"/>
    <property type="match status" value="1"/>
</dbReference>
<dbReference type="PANTHER" id="PTHR24220">
    <property type="entry name" value="IMPORT ATP-BINDING PROTEIN"/>
    <property type="match status" value="1"/>
</dbReference>
<protein>
    <recommendedName>
        <fullName evidence="8">Lipoprotein-releasing system ATP-binding protein LolD</fullName>
        <ecNumber evidence="8">7.6.2.-</ecNumber>
    </recommendedName>
</protein>
<dbReference type="InterPro" id="IPR015854">
    <property type="entry name" value="ABC_transpr_LolD-like"/>
</dbReference>
<keyword evidence="1 8" id="KW-0813">Transport</keyword>
<keyword evidence="3 8" id="KW-0997">Cell inner membrane</keyword>
<evidence type="ECO:0000313" key="11">
    <source>
        <dbReference type="Proteomes" id="UP001626549"/>
    </source>
</evidence>
<evidence type="ECO:0000259" key="9">
    <source>
        <dbReference type="PROSITE" id="PS50893"/>
    </source>
</evidence>
<keyword evidence="2 8" id="KW-1003">Cell membrane</keyword>
<dbReference type="Proteomes" id="UP001626549">
    <property type="component" value="Chromosome"/>
</dbReference>
<name>A0ABZ0I8T4_9GAMM</name>
<keyword evidence="6 8" id="KW-1278">Translocase</keyword>
<comment type="function">
    <text evidence="8">Part of the ABC transporter complex LolCDE involved in the translocation of mature outer membrane-directed lipoproteins, from the inner membrane to the periplasmic chaperone, LolA. Responsible for the formation of the LolA-lipoprotein complex in an ATP-dependent manner.</text>
</comment>
<dbReference type="SUPFAM" id="SSF52540">
    <property type="entry name" value="P-loop containing nucleoside triphosphate hydrolases"/>
    <property type="match status" value="1"/>
</dbReference>
<dbReference type="InterPro" id="IPR017911">
    <property type="entry name" value="MacB-like_ATP-bd"/>
</dbReference>
<keyword evidence="11" id="KW-1185">Reference proteome</keyword>
<dbReference type="PANTHER" id="PTHR24220:SF689">
    <property type="entry name" value="LIPOPROTEIN-RELEASING SYSTEM ATP-BINDING PROTEIN LOLD"/>
    <property type="match status" value="1"/>
</dbReference>
<evidence type="ECO:0000256" key="2">
    <source>
        <dbReference type="ARBA" id="ARBA00022475"/>
    </source>
</evidence>
<organism evidence="10 11">
    <name type="scientific">Congregibacter brevis</name>
    <dbReference type="NCBI Taxonomy" id="3081201"/>
    <lineage>
        <taxon>Bacteria</taxon>
        <taxon>Pseudomonadati</taxon>
        <taxon>Pseudomonadota</taxon>
        <taxon>Gammaproteobacteria</taxon>
        <taxon>Cellvibrionales</taxon>
        <taxon>Halieaceae</taxon>
        <taxon>Congregibacter</taxon>
    </lineage>
</organism>
<dbReference type="SMART" id="SM00382">
    <property type="entry name" value="AAA"/>
    <property type="match status" value="1"/>
</dbReference>
<feature type="domain" description="ABC transporter" evidence="9">
    <location>
        <begin position="7"/>
        <end position="226"/>
    </location>
</feature>
<dbReference type="InterPro" id="IPR003593">
    <property type="entry name" value="AAA+_ATPase"/>
</dbReference>
<dbReference type="RefSeq" id="WP_407326441.1">
    <property type="nucleotide sequence ID" value="NZ_CP136865.1"/>
</dbReference>
<dbReference type="Pfam" id="PF00005">
    <property type="entry name" value="ABC_tran"/>
    <property type="match status" value="1"/>
</dbReference>
<evidence type="ECO:0000256" key="6">
    <source>
        <dbReference type="ARBA" id="ARBA00022967"/>
    </source>
</evidence>
<evidence type="ECO:0000256" key="1">
    <source>
        <dbReference type="ARBA" id="ARBA00022448"/>
    </source>
</evidence>
<reference evidence="10 11" key="1">
    <citation type="submission" date="2023-10" db="EMBL/GenBank/DDBJ databases">
        <title>Two novel species belonging to the OM43/NOR5 clade.</title>
        <authorList>
            <person name="Park M."/>
        </authorList>
    </citation>
    <scope>NUCLEOTIDE SEQUENCE [LARGE SCALE GENOMIC DNA]</scope>
    <source>
        <strain evidence="10 11">IMCC45268</strain>
    </source>
</reference>
<evidence type="ECO:0000256" key="7">
    <source>
        <dbReference type="ARBA" id="ARBA00023136"/>
    </source>
</evidence>
<evidence type="ECO:0000256" key="8">
    <source>
        <dbReference type="RuleBase" id="RU367068"/>
    </source>
</evidence>
<gene>
    <name evidence="8 10" type="primary">lolD</name>
    <name evidence="10" type="ORF">R0137_10840</name>
</gene>
<dbReference type="PROSITE" id="PS50893">
    <property type="entry name" value="ABC_TRANSPORTER_2"/>
    <property type="match status" value="1"/>
</dbReference>
<sequence length="227" mass="24710">MSDSLALNCRNVHKSYEDGRSRVTVLRGVDFALEEGEKVAIIGSSGSGKSTLLNLLGGLDHVSEGEVALAGKVLAPMSESQLAGWRNLHLGFVYQFHHLLPEFSALENVAMPQLIAGVSRREAHDKAAAMLEEVGLSTRSTHRPGQLSGGERQRVAIARSLINNPRCVLMDEPTGNLDPEAAEQVLELIDKLREKHSAFVVVTHDLSVAHRMQRVLRLTDGRLEAAP</sequence>
<keyword evidence="10" id="KW-0449">Lipoprotein</keyword>
<dbReference type="InterPro" id="IPR011924">
    <property type="entry name" value="LolD_lipo_ATP-bd"/>
</dbReference>
<dbReference type="InterPro" id="IPR003439">
    <property type="entry name" value="ABC_transporter-like_ATP-bd"/>
</dbReference>
<dbReference type="Gene3D" id="3.40.50.300">
    <property type="entry name" value="P-loop containing nucleotide triphosphate hydrolases"/>
    <property type="match status" value="1"/>
</dbReference>
<dbReference type="InterPro" id="IPR017871">
    <property type="entry name" value="ABC_transporter-like_CS"/>
</dbReference>
<keyword evidence="4 8" id="KW-0547">Nucleotide-binding</keyword>
<keyword evidence="7 8" id="KW-0472">Membrane</keyword>
<dbReference type="NCBIfam" id="TIGR02211">
    <property type="entry name" value="LolD_lipo_ex"/>
    <property type="match status" value="1"/>
</dbReference>
<comment type="subcellular location">
    <subcellularLocation>
        <location evidence="8">Cell inner membrane</location>
        <topology evidence="8">Peripheral membrane protein</topology>
    </subcellularLocation>
</comment>
<dbReference type="EMBL" id="CP136865">
    <property type="protein sequence ID" value="WOJ95741.1"/>
    <property type="molecule type" value="Genomic_DNA"/>
</dbReference>
<dbReference type="PROSITE" id="PS00211">
    <property type="entry name" value="ABC_TRANSPORTER_1"/>
    <property type="match status" value="1"/>
</dbReference>
<dbReference type="InterPro" id="IPR027417">
    <property type="entry name" value="P-loop_NTPase"/>
</dbReference>
<proteinExistence type="inferred from homology"/>
<dbReference type="GO" id="GO:0005524">
    <property type="term" value="F:ATP binding"/>
    <property type="evidence" value="ECO:0007669"/>
    <property type="project" value="UniProtKB-KW"/>
</dbReference>
<evidence type="ECO:0000313" key="10">
    <source>
        <dbReference type="EMBL" id="WOJ95741.1"/>
    </source>
</evidence>